<feature type="domain" description="ATP synthase F1 complex delta/epsilon subunit N-terminal" evidence="11">
    <location>
        <begin position="17"/>
        <end position="82"/>
    </location>
</feature>
<keyword evidence="8" id="KW-0139">CF(1)</keyword>
<dbReference type="InterPro" id="IPR001469">
    <property type="entry name" value="ATP_synth_F1_dsu/esu"/>
</dbReference>
<evidence type="ECO:0000313" key="13">
    <source>
        <dbReference type="Proteomes" id="UP000191980"/>
    </source>
</evidence>
<dbReference type="OrthoDB" id="272739at2"/>
<evidence type="ECO:0000256" key="10">
    <source>
        <dbReference type="ARBA" id="ARBA00031795"/>
    </source>
</evidence>
<dbReference type="GO" id="GO:0012505">
    <property type="term" value="C:endomembrane system"/>
    <property type="evidence" value="ECO:0007669"/>
    <property type="project" value="UniProtKB-SubCell"/>
</dbReference>
<sequence>MNTFSLQLYDATQQQRIDHVISFVGEDNNGSFGLQAHHARFMTTLTFGLFRYRLQSEEWQYLALPGGVLYFNNNELSISTQHFLIDNDFERISGQLQQQLLAEEETLIMTRSSLQKMEQSMLSRLWKLQRNNSM</sequence>
<dbReference type="Proteomes" id="UP000191980">
    <property type="component" value="Unassembled WGS sequence"/>
</dbReference>
<evidence type="ECO:0000256" key="1">
    <source>
        <dbReference type="ARBA" id="ARBA00003543"/>
    </source>
</evidence>
<organism evidence="12 13">
    <name type="scientific">Methyloprofundus sedimenti</name>
    <dbReference type="NCBI Taxonomy" id="1420851"/>
    <lineage>
        <taxon>Bacteria</taxon>
        <taxon>Pseudomonadati</taxon>
        <taxon>Pseudomonadota</taxon>
        <taxon>Gammaproteobacteria</taxon>
        <taxon>Methylococcales</taxon>
        <taxon>Methylococcaceae</taxon>
        <taxon>Methyloprofundus</taxon>
    </lineage>
</organism>
<protein>
    <recommendedName>
        <fullName evidence="4">ATP synthase epsilon chain</fullName>
    </recommendedName>
    <alternativeName>
        <fullName evidence="10">ATP synthase F1 sector epsilon subunit</fullName>
    </alternativeName>
    <alternativeName>
        <fullName evidence="9">F-ATPase epsilon subunit</fullName>
    </alternativeName>
</protein>
<evidence type="ECO:0000256" key="9">
    <source>
        <dbReference type="ARBA" id="ARBA00030215"/>
    </source>
</evidence>
<comment type="similarity">
    <text evidence="3">Belongs to the ATPase epsilon chain family.</text>
</comment>
<comment type="function">
    <text evidence="1">Produces ATP from ADP in the presence of a proton gradient across the membrane.</text>
</comment>
<dbReference type="RefSeq" id="WP_080523187.1">
    <property type="nucleotide sequence ID" value="NZ_LPUF01000001.1"/>
</dbReference>
<dbReference type="CDD" id="cd12152">
    <property type="entry name" value="F1-ATPase_delta"/>
    <property type="match status" value="1"/>
</dbReference>
<accession>A0A1V8MAJ3</accession>
<evidence type="ECO:0000259" key="11">
    <source>
        <dbReference type="Pfam" id="PF02823"/>
    </source>
</evidence>
<evidence type="ECO:0000256" key="5">
    <source>
        <dbReference type="ARBA" id="ARBA00022448"/>
    </source>
</evidence>
<evidence type="ECO:0000256" key="2">
    <source>
        <dbReference type="ARBA" id="ARBA00004184"/>
    </source>
</evidence>
<evidence type="ECO:0000256" key="4">
    <source>
        <dbReference type="ARBA" id="ARBA00014480"/>
    </source>
</evidence>
<dbReference type="EMBL" id="LPUF01000001">
    <property type="protein sequence ID" value="OQK18589.1"/>
    <property type="molecule type" value="Genomic_DNA"/>
</dbReference>
<dbReference type="Pfam" id="PF02823">
    <property type="entry name" value="ATP-synt_DE_N"/>
    <property type="match status" value="1"/>
</dbReference>
<dbReference type="GO" id="GO:0045259">
    <property type="term" value="C:proton-transporting ATP synthase complex"/>
    <property type="evidence" value="ECO:0007669"/>
    <property type="project" value="UniProtKB-KW"/>
</dbReference>
<evidence type="ECO:0000256" key="7">
    <source>
        <dbReference type="ARBA" id="ARBA00023136"/>
    </source>
</evidence>
<dbReference type="Gene3D" id="2.60.15.10">
    <property type="entry name" value="F0F1 ATP synthase delta/epsilon subunit, N-terminal"/>
    <property type="match status" value="1"/>
</dbReference>
<dbReference type="GO" id="GO:0046933">
    <property type="term" value="F:proton-transporting ATP synthase activity, rotational mechanism"/>
    <property type="evidence" value="ECO:0007669"/>
    <property type="project" value="InterPro"/>
</dbReference>
<dbReference type="STRING" id="1420851.AU255_12475"/>
<evidence type="ECO:0000256" key="8">
    <source>
        <dbReference type="ARBA" id="ARBA00023196"/>
    </source>
</evidence>
<name>A0A1V8MAJ3_9GAMM</name>
<keyword evidence="8" id="KW-0066">ATP synthesis</keyword>
<keyword evidence="7" id="KW-0472">Membrane</keyword>
<dbReference type="InterPro" id="IPR036771">
    <property type="entry name" value="ATPsynth_dsu/esu_N"/>
</dbReference>
<proteinExistence type="inferred from homology"/>
<comment type="caution">
    <text evidence="12">The sequence shown here is derived from an EMBL/GenBank/DDBJ whole genome shotgun (WGS) entry which is preliminary data.</text>
</comment>
<dbReference type="SUPFAM" id="SSF51344">
    <property type="entry name" value="Epsilon subunit of F1F0-ATP synthase N-terminal domain"/>
    <property type="match status" value="1"/>
</dbReference>
<reference evidence="12 13" key="1">
    <citation type="submission" date="2015-12" db="EMBL/GenBank/DDBJ databases">
        <authorList>
            <person name="Shamseldin A."/>
            <person name="Moawad H."/>
            <person name="Abd El-Rahim W.M."/>
            <person name="Sadowsky M.J."/>
        </authorList>
    </citation>
    <scope>NUCLEOTIDE SEQUENCE [LARGE SCALE GENOMIC DNA]</scope>
    <source>
        <strain evidence="12 13">WF1</strain>
    </source>
</reference>
<keyword evidence="13" id="KW-1185">Reference proteome</keyword>
<keyword evidence="6" id="KW-0406">Ion transport</keyword>
<keyword evidence="5" id="KW-0813">Transport</keyword>
<evidence type="ECO:0000256" key="3">
    <source>
        <dbReference type="ARBA" id="ARBA00005712"/>
    </source>
</evidence>
<evidence type="ECO:0000256" key="6">
    <source>
        <dbReference type="ARBA" id="ARBA00023065"/>
    </source>
</evidence>
<gene>
    <name evidence="12" type="ORF">AU255_12475</name>
</gene>
<evidence type="ECO:0000313" key="12">
    <source>
        <dbReference type="EMBL" id="OQK18589.1"/>
    </source>
</evidence>
<comment type="subcellular location">
    <subcellularLocation>
        <location evidence="2">Endomembrane system</location>
        <topology evidence="2">Peripheral membrane protein</topology>
    </subcellularLocation>
</comment>
<dbReference type="InterPro" id="IPR020546">
    <property type="entry name" value="ATP_synth_F1_dsu/esu_N"/>
</dbReference>
<dbReference type="AlphaFoldDB" id="A0A1V8MAJ3"/>